<feature type="transmembrane region" description="Helical" evidence="1">
    <location>
        <begin position="22"/>
        <end position="42"/>
    </location>
</feature>
<evidence type="ECO:0000256" key="1">
    <source>
        <dbReference type="SAM" id="Phobius"/>
    </source>
</evidence>
<proteinExistence type="predicted"/>
<keyword evidence="3" id="KW-1185">Reference proteome</keyword>
<dbReference type="RefSeq" id="WP_420242283.1">
    <property type="nucleotide sequence ID" value="NZ_BOPV01000001.1"/>
</dbReference>
<comment type="caution">
    <text evidence="2">The sequence shown here is derived from an EMBL/GenBank/DDBJ whole genome shotgun (WGS) entry which is preliminary data.</text>
</comment>
<protein>
    <submittedName>
        <fullName evidence="2">Membrane protein</fullName>
    </submittedName>
</protein>
<dbReference type="AlphaFoldDB" id="A0A8S8XD37"/>
<evidence type="ECO:0000313" key="2">
    <source>
        <dbReference type="EMBL" id="GIL39185.1"/>
    </source>
</evidence>
<accession>A0A8S8XD37</accession>
<dbReference type="EMBL" id="BOPV01000001">
    <property type="protein sequence ID" value="GIL39185.1"/>
    <property type="molecule type" value="Genomic_DNA"/>
</dbReference>
<dbReference type="Proteomes" id="UP000681075">
    <property type="component" value="Unassembled WGS sequence"/>
</dbReference>
<dbReference type="Pfam" id="PF14110">
    <property type="entry name" value="DUF4282"/>
    <property type="match status" value="1"/>
</dbReference>
<evidence type="ECO:0000313" key="3">
    <source>
        <dbReference type="Proteomes" id="UP000681075"/>
    </source>
</evidence>
<organism evidence="2 3">
    <name type="scientific">Roseiterribacter gracilis</name>
    <dbReference type="NCBI Taxonomy" id="2812848"/>
    <lineage>
        <taxon>Bacteria</taxon>
        <taxon>Pseudomonadati</taxon>
        <taxon>Pseudomonadota</taxon>
        <taxon>Alphaproteobacteria</taxon>
        <taxon>Rhodospirillales</taxon>
        <taxon>Roseiterribacteraceae</taxon>
        <taxon>Roseiterribacter</taxon>
    </lineage>
</organism>
<keyword evidence="1" id="KW-0472">Membrane</keyword>
<keyword evidence="1" id="KW-0812">Transmembrane</keyword>
<keyword evidence="1" id="KW-1133">Transmembrane helix</keyword>
<dbReference type="InterPro" id="IPR025557">
    <property type="entry name" value="DUF4282"/>
</dbReference>
<reference evidence="2" key="1">
    <citation type="submission" date="2021-02" db="EMBL/GenBank/DDBJ databases">
        <title>Genome sequence of Rhodospirillales sp. strain TMPK1 isolated from soil.</title>
        <authorList>
            <person name="Nakai R."/>
            <person name="Kusada H."/>
            <person name="Tamaki H."/>
        </authorList>
    </citation>
    <scope>NUCLEOTIDE SEQUENCE</scope>
    <source>
        <strain evidence="2">TMPK1</strain>
    </source>
</reference>
<gene>
    <name evidence="2" type="ORF">TMPK1_14220</name>
</gene>
<feature type="transmembrane region" description="Helical" evidence="1">
    <location>
        <begin position="48"/>
        <end position="69"/>
    </location>
</feature>
<name>A0A8S8XD37_9PROT</name>
<sequence>MAMDQYEYLTFRRLITPSLVQLVFWLGLVFIVIIGLGTMFTWSFWQGLAILVLGPLVLRIYCEIVIVLFRINNTLTDILDHQRETAARPATPPSI</sequence>